<sequence>MSKNELQKIFDNTPAKSYKDKVKQIEDYFVSVADGENIIGTGKEIIYPEHLWEYKHSFADGVYIREMRMKRGQLGFSAIHKHSYGFFLLSGVLASSKEDGVEEFIAPCYIISPQGAKRIVYAVEDCVITTVHANPTNTEDLDELAKINVVFNWDEYEEYLKENKL</sequence>
<organism evidence="1">
    <name type="scientific">Virus NIOZ-UU157</name>
    <dbReference type="NCBI Taxonomy" id="2763269"/>
    <lineage>
        <taxon>Viruses</taxon>
    </lineage>
</organism>
<name>A0A7S9STZ9_9VIRU</name>
<dbReference type="EMBL" id="MW030562">
    <property type="protein sequence ID" value="QPI16474.1"/>
    <property type="molecule type" value="Genomic_DNA"/>
</dbReference>
<evidence type="ECO:0000313" key="1">
    <source>
        <dbReference type="EMBL" id="QPI16474.1"/>
    </source>
</evidence>
<proteinExistence type="predicted"/>
<gene>
    <name evidence="1" type="ORF">NIOZUU157_00372</name>
</gene>
<accession>A0A7S9STZ9</accession>
<protein>
    <submittedName>
        <fullName evidence="1">Uncharacterized protein</fullName>
    </submittedName>
</protein>
<reference evidence="1" key="1">
    <citation type="submission" date="2020-08" db="EMBL/GenBank/DDBJ databases">
        <title>Bridging the membrane lipid divide: bacteria of the FCB group superphylum have the potential to synthesize archaeal ether lipids.</title>
        <authorList>
            <person name="Villanueva L."/>
            <person name="von Meijenfeldt F.A.B."/>
            <person name="Westbye A.B."/>
            <person name="Yadav S."/>
            <person name="Hopmans E.C."/>
            <person name="Dutilh B.E."/>
            <person name="Sinninghe Damste J.S."/>
        </authorList>
    </citation>
    <scope>NUCLEOTIDE SEQUENCE</scope>
    <source>
        <strain evidence="1">NIOZ-UU157</strain>
    </source>
</reference>